<dbReference type="InterPro" id="IPR023074">
    <property type="entry name" value="HMG_CoA_Rdtase_cat_sf"/>
</dbReference>
<dbReference type="GO" id="GO:0004420">
    <property type="term" value="F:hydroxymethylglutaryl-CoA reductase (NADPH) activity"/>
    <property type="evidence" value="ECO:0007669"/>
    <property type="project" value="InterPro"/>
</dbReference>
<dbReference type="InterPro" id="IPR023076">
    <property type="entry name" value="HMG_CoA_Rdtase_CS"/>
</dbReference>
<evidence type="ECO:0000313" key="5">
    <source>
        <dbReference type="Proteomes" id="UP000466024"/>
    </source>
</evidence>
<evidence type="ECO:0000313" key="4">
    <source>
        <dbReference type="EMBL" id="KAA0018150.1"/>
    </source>
</evidence>
<dbReference type="PROSITE" id="PS01192">
    <property type="entry name" value="HMG_COA_REDUCTASE_3"/>
    <property type="match status" value="1"/>
</dbReference>
<dbReference type="PROSITE" id="PS50065">
    <property type="entry name" value="HMG_COA_REDUCTASE_4"/>
    <property type="match status" value="1"/>
</dbReference>
<dbReference type="Gene3D" id="3.90.770.10">
    <property type="entry name" value="3-hydroxy-3-methylglutaryl-coenzyme A Reductase, Chain A, domain 2"/>
    <property type="match status" value="2"/>
</dbReference>
<dbReference type="UniPathway" id="UPA00257">
    <property type="reaction ID" value="UER00367"/>
</dbReference>
<dbReference type="InterPro" id="IPR002202">
    <property type="entry name" value="HMG_CoA_Rdtase"/>
</dbReference>
<dbReference type="SUPFAM" id="SSF55035">
    <property type="entry name" value="NAD-binding domain of HMG-CoA reductase"/>
    <property type="match status" value="1"/>
</dbReference>
<dbReference type="RefSeq" id="WP_149435353.1">
    <property type="nucleotide sequence ID" value="NZ_VTPX01000005.1"/>
</dbReference>
<gene>
    <name evidence="4" type="ORF">F0A16_10485</name>
</gene>
<dbReference type="InterPro" id="IPR009023">
    <property type="entry name" value="HMG_CoA_Rdtase_NAD(P)-bd_sf"/>
</dbReference>
<comment type="similarity">
    <text evidence="1 3">Belongs to the HMG-CoA reductase family.</text>
</comment>
<dbReference type="PRINTS" id="PR00071">
    <property type="entry name" value="HMGCOARDTASE"/>
</dbReference>
<dbReference type="AlphaFoldDB" id="A0A640WDU2"/>
<comment type="catalytic activity">
    <reaction evidence="3">
        <text>(R)-mevalonate + 2 NAD(+) + CoA = (3S)-3-hydroxy-3-methylglutaryl-CoA + 2 NADH + 2 H(+)</text>
        <dbReference type="Rhea" id="RHEA:14833"/>
        <dbReference type="ChEBI" id="CHEBI:15378"/>
        <dbReference type="ChEBI" id="CHEBI:36464"/>
        <dbReference type="ChEBI" id="CHEBI:43074"/>
        <dbReference type="ChEBI" id="CHEBI:57287"/>
        <dbReference type="ChEBI" id="CHEBI:57540"/>
        <dbReference type="ChEBI" id="CHEBI:57945"/>
        <dbReference type="EC" id="1.1.1.88"/>
    </reaction>
</comment>
<dbReference type="Proteomes" id="UP000466024">
    <property type="component" value="Unassembled WGS sequence"/>
</dbReference>
<keyword evidence="3" id="KW-0520">NAD</keyword>
<dbReference type="Gene3D" id="1.10.8.660">
    <property type="match status" value="1"/>
</dbReference>
<dbReference type="InterPro" id="IPR004553">
    <property type="entry name" value="HMG_CoA_Rdtase_bac-typ"/>
</dbReference>
<dbReference type="EC" id="1.1.1.88" evidence="3"/>
<dbReference type="PROSITE" id="PS00318">
    <property type="entry name" value="HMG_COA_REDUCTASE_2"/>
    <property type="match status" value="1"/>
</dbReference>
<comment type="caution">
    <text evidence="4">The sequence shown here is derived from an EMBL/GenBank/DDBJ whole genome shotgun (WGS) entry which is preliminary data.</text>
</comment>
<dbReference type="GO" id="GO:0015936">
    <property type="term" value="P:coenzyme A metabolic process"/>
    <property type="evidence" value="ECO:0007669"/>
    <property type="project" value="InterPro"/>
</dbReference>
<organism evidence="4 5">
    <name type="scientific">Salinicola corii</name>
    <dbReference type="NCBI Taxonomy" id="2606937"/>
    <lineage>
        <taxon>Bacteria</taxon>
        <taxon>Pseudomonadati</taxon>
        <taxon>Pseudomonadota</taxon>
        <taxon>Gammaproteobacteria</taxon>
        <taxon>Oceanospirillales</taxon>
        <taxon>Halomonadaceae</taxon>
        <taxon>Salinicola</taxon>
    </lineage>
</organism>
<dbReference type="InterPro" id="IPR009029">
    <property type="entry name" value="HMG_CoA_Rdtase_sub-bd_dom_sf"/>
</dbReference>
<dbReference type="GO" id="GO:0140643">
    <property type="term" value="F:hydroxymethylglutaryl-CoA reductase (NADH) activity"/>
    <property type="evidence" value="ECO:0007669"/>
    <property type="project" value="UniProtKB-EC"/>
</dbReference>
<dbReference type="PANTHER" id="PTHR10572">
    <property type="entry name" value="3-HYDROXY-3-METHYLGLUTARYL-COENZYME A REDUCTASE"/>
    <property type="match status" value="1"/>
</dbReference>
<dbReference type="EMBL" id="VTPX01000005">
    <property type="protein sequence ID" value="KAA0018150.1"/>
    <property type="molecule type" value="Genomic_DNA"/>
</dbReference>
<accession>A0A640WDU2</accession>
<dbReference type="NCBIfam" id="TIGR00532">
    <property type="entry name" value="HMG_CoA_R_NAD"/>
    <property type="match status" value="1"/>
</dbReference>
<keyword evidence="5" id="KW-1185">Reference proteome</keyword>
<dbReference type="SUPFAM" id="SSF56542">
    <property type="entry name" value="Substrate-binding domain of HMG-CoA reductase"/>
    <property type="match status" value="1"/>
</dbReference>
<dbReference type="Pfam" id="PF00368">
    <property type="entry name" value="HMG-CoA_red"/>
    <property type="match status" value="1"/>
</dbReference>
<name>A0A640WDU2_9GAMM</name>
<dbReference type="CDD" id="cd00644">
    <property type="entry name" value="HMG-CoA_reductase_classII"/>
    <property type="match status" value="1"/>
</dbReference>
<evidence type="ECO:0000256" key="1">
    <source>
        <dbReference type="ARBA" id="ARBA00007661"/>
    </source>
</evidence>
<keyword evidence="2 3" id="KW-0560">Oxidoreductase</keyword>
<proteinExistence type="inferred from homology"/>
<reference evidence="4 5" key="1">
    <citation type="submission" date="2019-08" db="EMBL/GenBank/DDBJ databases">
        <title>Bioinformatics analysis of the strain L3 and L5.</title>
        <authorList>
            <person name="Li X."/>
        </authorList>
    </citation>
    <scope>NUCLEOTIDE SEQUENCE [LARGE SCALE GENOMIC DNA]</scope>
    <source>
        <strain evidence="4 5">L3</strain>
    </source>
</reference>
<evidence type="ECO:0000256" key="3">
    <source>
        <dbReference type="RuleBase" id="RU361219"/>
    </source>
</evidence>
<dbReference type="PANTHER" id="PTHR10572:SF24">
    <property type="entry name" value="3-HYDROXY-3-METHYLGLUTARYL-COENZYME A REDUCTASE"/>
    <property type="match status" value="1"/>
</dbReference>
<sequence length="429" mass="45469">MTCSRIADFRNLSPRDRLQKLVEIEALSDDEATKLMSPGVLGLETANGMIENVIGTFELPVGVATNFIVNGREVLIPLAVEEPSVVAAASYMARLARDSGGFTTSCSEPLMRAQIQLLDIPDPHNARLSILANKQEIIDKANACDGLLNRLGGGCRDVEVHVFPHTASGPMVVAHLIVDVRDAMGANAVNTMAEAVAPLVESLSGGRACLRILSNLADLRLARAQVRLSADQLTTSRFDGKAVIEGIVEAYRLAAIDPYRAATHNKGIMNGIDPLIIATGNDWRAVEAGAHAFASRHGHYGSLSTWEKNTQGDLVGTLEIPMPVGLVGGATRTHPLAQLSLKLMGVETASELGEIAAAVGLAQNLAALRALSTEGIQKGHMALHARNIALTAGATGGELDLIVRRMVEEGRVSADRASELLRQQRGTIS</sequence>
<dbReference type="PROSITE" id="PS00066">
    <property type="entry name" value="HMG_COA_REDUCTASE_1"/>
    <property type="match status" value="1"/>
</dbReference>
<evidence type="ECO:0000256" key="2">
    <source>
        <dbReference type="ARBA" id="ARBA00023002"/>
    </source>
</evidence>
<protein>
    <recommendedName>
        <fullName evidence="3">3-hydroxy-3-methylglutaryl coenzyme A reductase</fullName>
        <shortName evidence="3">HMG-CoA reductase</shortName>
        <ecNumber evidence="3">1.1.1.88</ecNumber>
    </recommendedName>
</protein>
<comment type="pathway">
    <text evidence="3">Metabolic intermediate metabolism; (R)-mevalonate degradation; (S)-3-hydroxy-3-methylglutaryl-CoA from (R)-mevalonate: step 1/1.</text>
</comment>